<dbReference type="PRINTS" id="PR00111">
    <property type="entry name" value="ABHYDROLASE"/>
</dbReference>
<dbReference type="Pfam" id="PF00561">
    <property type="entry name" value="Abhydrolase_1"/>
    <property type="match status" value="1"/>
</dbReference>
<gene>
    <name evidence="2" type="ORF">VTK73DRAFT_7961</name>
</gene>
<keyword evidence="3" id="KW-1185">Reference proteome</keyword>
<dbReference type="InterPro" id="IPR000073">
    <property type="entry name" value="AB_hydrolase_1"/>
</dbReference>
<dbReference type="PANTHER" id="PTHR43798">
    <property type="entry name" value="MONOACYLGLYCEROL LIPASE"/>
    <property type="match status" value="1"/>
</dbReference>
<dbReference type="Proteomes" id="UP001586593">
    <property type="component" value="Unassembled WGS sequence"/>
</dbReference>
<dbReference type="PANTHER" id="PTHR43798:SF33">
    <property type="entry name" value="HYDROLASE, PUTATIVE (AFU_ORTHOLOGUE AFUA_2G14860)-RELATED"/>
    <property type="match status" value="1"/>
</dbReference>
<reference evidence="2 3" key="1">
    <citation type="journal article" date="2024" name="Commun. Biol.">
        <title>Comparative genomic analysis of thermophilic fungi reveals convergent evolutionary adaptations and gene losses.</title>
        <authorList>
            <person name="Steindorff A.S."/>
            <person name="Aguilar-Pontes M.V."/>
            <person name="Robinson A.J."/>
            <person name="Andreopoulos B."/>
            <person name="LaButti K."/>
            <person name="Kuo A."/>
            <person name="Mondo S."/>
            <person name="Riley R."/>
            <person name="Otillar R."/>
            <person name="Haridas S."/>
            <person name="Lipzen A."/>
            <person name="Grimwood J."/>
            <person name="Schmutz J."/>
            <person name="Clum A."/>
            <person name="Reid I.D."/>
            <person name="Moisan M.C."/>
            <person name="Butler G."/>
            <person name="Nguyen T.T.M."/>
            <person name="Dewar K."/>
            <person name="Conant G."/>
            <person name="Drula E."/>
            <person name="Henrissat B."/>
            <person name="Hansel C."/>
            <person name="Singer S."/>
            <person name="Hutchinson M.I."/>
            <person name="de Vries R.P."/>
            <person name="Natvig D.O."/>
            <person name="Powell A.J."/>
            <person name="Tsang A."/>
            <person name="Grigoriev I.V."/>
        </authorList>
    </citation>
    <scope>NUCLEOTIDE SEQUENCE [LARGE SCALE GENOMIC DNA]</scope>
    <source>
        <strain evidence="2 3">ATCC 24622</strain>
    </source>
</reference>
<dbReference type="SUPFAM" id="SSF53474">
    <property type="entry name" value="alpha/beta-Hydrolases"/>
    <property type="match status" value="1"/>
</dbReference>
<accession>A0ABR3WBU3</accession>
<dbReference type="Gene3D" id="3.40.50.1820">
    <property type="entry name" value="alpha/beta hydrolase"/>
    <property type="match status" value="1"/>
</dbReference>
<name>A0ABR3WBU3_9PEZI</name>
<protein>
    <recommendedName>
        <fullName evidence="1">AB hydrolase-1 domain-containing protein</fullName>
    </recommendedName>
</protein>
<organism evidence="2 3">
    <name type="scientific">Phialemonium thermophilum</name>
    <dbReference type="NCBI Taxonomy" id="223376"/>
    <lineage>
        <taxon>Eukaryota</taxon>
        <taxon>Fungi</taxon>
        <taxon>Dikarya</taxon>
        <taxon>Ascomycota</taxon>
        <taxon>Pezizomycotina</taxon>
        <taxon>Sordariomycetes</taxon>
        <taxon>Sordariomycetidae</taxon>
        <taxon>Cephalothecales</taxon>
        <taxon>Cephalothecaceae</taxon>
        <taxon>Phialemonium</taxon>
    </lineage>
</organism>
<feature type="domain" description="AB hydrolase-1" evidence="1">
    <location>
        <begin position="26"/>
        <end position="273"/>
    </location>
</feature>
<evidence type="ECO:0000313" key="3">
    <source>
        <dbReference type="Proteomes" id="UP001586593"/>
    </source>
</evidence>
<comment type="caution">
    <text evidence="2">The sequence shown here is derived from an EMBL/GenBank/DDBJ whole genome shotgun (WGS) entry which is preliminary data.</text>
</comment>
<evidence type="ECO:0000313" key="2">
    <source>
        <dbReference type="EMBL" id="KAL1858072.1"/>
    </source>
</evidence>
<dbReference type="EMBL" id="JAZHXJ010000540">
    <property type="protein sequence ID" value="KAL1858072.1"/>
    <property type="molecule type" value="Genomic_DNA"/>
</dbReference>
<proteinExistence type="predicted"/>
<dbReference type="InterPro" id="IPR029058">
    <property type="entry name" value="AB_hydrolase_fold"/>
</dbReference>
<evidence type="ECO:0000259" key="1">
    <source>
        <dbReference type="Pfam" id="PF00561"/>
    </source>
</evidence>
<sequence>MATGALTLPDGRLLSYAFSTAPPNGPVVLLANSLLSDHTSWDRVVDRLVAHGFRPLRFDQPGHGRSSAPPDLSSTTFSSLADDAAALLAHLGLSRIHAWVGVSMGAATAVYFSARHPGIVNRVVICDTIAASPIRAGVRDVFGERVAVARREGSLNSILEATLDRWFGQAWRAAHPQETARMRESMRTTTVNGFETCCAALQSPEFDLDPLLDKVAAGTEDALLVVGERDADLPVRMQDMRAKIQQGFAQAGKKIDVELKVVKNAGHVCFVDGFEEFCEEVLSFLQK</sequence>
<dbReference type="InterPro" id="IPR050266">
    <property type="entry name" value="AB_hydrolase_sf"/>
</dbReference>